<dbReference type="OrthoDB" id="10257492at2759"/>
<dbReference type="PANTHER" id="PTHR11525:SF0">
    <property type="entry name" value="FARNESYL PYROPHOSPHATE SYNTHASE"/>
    <property type="match status" value="1"/>
</dbReference>
<evidence type="ECO:0000313" key="10">
    <source>
        <dbReference type="EMBL" id="QBA82489.1"/>
    </source>
</evidence>
<dbReference type="GO" id="GO:0046872">
    <property type="term" value="F:metal ion binding"/>
    <property type="evidence" value="ECO:0007669"/>
    <property type="project" value="UniProtKB-KW"/>
</dbReference>
<dbReference type="SMR" id="A0A411EWK3"/>
<evidence type="ECO:0000256" key="2">
    <source>
        <dbReference type="ARBA" id="ARBA00006706"/>
    </source>
</evidence>
<dbReference type="AlphaFoldDB" id="A0A411EWK3"/>
<dbReference type="InterPro" id="IPR008949">
    <property type="entry name" value="Isoprenoid_synthase_dom_sf"/>
</dbReference>
<evidence type="ECO:0000256" key="8">
    <source>
        <dbReference type="ARBA" id="ARBA00034546"/>
    </source>
</evidence>
<dbReference type="GO" id="GO:0004337">
    <property type="term" value="F:(2E,6E)-farnesyl diphosphate synthase activity"/>
    <property type="evidence" value="ECO:0007669"/>
    <property type="project" value="TreeGrafter"/>
</dbReference>
<gene>
    <name evidence="10" type="primary">FPPS</name>
</gene>
<dbReference type="GO" id="GO:0042811">
    <property type="term" value="P:pheromone biosynthetic process"/>
    <property type="evidence" value="ECO:0007669"/>
    <property type="project" value="UniProtKB-ARBA"/>
</dbReference>
<dbReference type="EMBL" id="MG870389">
    <property type="protein sequence ID" value="QBA82489.1"/>
    <property type="molecule type" value="mRNA"/>
</dbReference>
<accession>A0A411EWK3</accession>
<evidence type="ECO:0000256" key="3">
    <source>
        <dbReference type="ARBA" id="ARBA00022679"/>
    </source>
</evidence>
<dbReference type="InterPro" id="IPR000092">
    <property type="entry name" value="Polyprenyl_synt"/>
</dbReference>
<dbReference type="InterPro" id="IPR033749">
    <property type="entry name" value="Polyprenyl_synt_CS"/>
</dbReference>
<evidence type="ECO:0000256" key="5">
    <source>
        <dbReference type="ARBA" id="ARBA00022842"/>
    </source>
</evidence>
<dbReference type="SFLD" id="SFLDS00005">
    <property type="entry name" value="Isoprenoid_Synthase_Type_I"/>
    <property type="match status" value="1"/>
</dbReference>
<sequence length="403" mass="46311">MPFAKLCVQKLSNPLMKLCYPNLNGRLSLSKFSNSLDNSTFKFLSCNPHTICREHNTVAIRPQTITKDDKRDFMAVFPDIVRDLTQQDPGISDLSTLISKLMQYNVSGGKKVRGLTVVYSYRMLAPDHDLTPENIRLAQILGWCVEMLQGFFVVIDDLTDQSVTRRGRPCWYRLPGIGLRASSDALLIQAGTFQLLQQHCKDKEFYVDLVELFLDATRRTTYGQTLDLVSSFPNITHLTMDRYNFITKYKTSYYTFHLPVAIAMYMAGIYNTELHRQAKSVLLEMGHYFQVQDDYLDVFSDEEVSGKKGTDIQEGKCTWLAIIAFQRASPSQREILESCYGSKDPEKIQKVKDIFIEIGLPAVFHAYEEETYNLITRQIQQLSEGLPHELFLTLLHKMYGRKQ</sequence>
<keyword evidence="6" id="KW-0414">Isoprene biosynthesis</keyword>
<dbReference type="GO" id="GO:0045337">
    <property type="term" value="P:farnesyl diphosphate biosynthetic process"/>
    <property type="evidence" value="ECO:0007669"/>
    <property type="project" value="TreeGrafter"/>
</dbReference>
<dbReference type="PROSITE" id="PS00723">
    <property type="entry name" value="POLYPRENYL_SYNTHASE_1"/>
    <property type="match status" value="1"/>
</dbReference>
<keyword evidence="4" id="KW-0479">Metal-binding</keyword>
<reference evidence="10" key="1">
    <citation type="submission" date="2018-01" db="EMBL/GenBank/DDBJ databases">
        <title>A terpene synthase of the pheromone precursor of brown marmorated stink bug Halyomorpha halys.</title>
        <authorList>
            <person name="Lancaster J."/>
            <person name="Khrimian A."/>
            <person name="Luck K."/>
            <person name="Kollner T.G."/>
            <person name="Tholl D."/>
        </authorList>
    </citation>
    <scope>NUCLEOTIDE SEQUENCE</scope>
</reference>
<dbReference type="CDD" id="cd00685">
    <property type="entry name" value="Trans_IPPS_HT"/>
    <property type="match status" value="1"/>
</dbReference>
<dbReference type="SFLD" id="SFLDG01017">
    <property type="entry name" value="Polyprenyl_Transferase_Like"/>
    <property type="match status" value="1"/>
</dbReference>
<dbReference type="GO" id="GO:0005737">
    <property type="term" value="C:cytoplasm"/>
    <property type="evidence" value="ECO:0007669"/>
    <property type="project" value="TreeGrafter"/>
</dbReference>
<evidence type="ECO:0000256" key="9">
    <source>
        <dbReference type="RuleBase" id="RU004466"/>
    </source>
</evidence>
<protein>
    <recommendedName>
        <fullName evidence="8">Farnesyl pyrophosphate synthase</fullName>
    </recommendedName>
</protein>
<evidence type="ECO:0000256" key="1">
    <source>
        <dbReference type="ARBA" id="ARBA00001946"/>
    </source>
</evidence>
<dbReference type="SUPFAM" id="SSF48576">
    <property type="entry name" value="Terpenoid synthases"/>
    <property type="match status" value="1"/>
</dbReference>
<dbReference type="PROSITE" id="PS00444">
    <property type="entry name" value="POLYPRENYL_SYNTHASE_2"/>
    <property type="match status" value="1"/>
</dbReference>
<dbReference type="PANTHER" id="PTHR11525">
    <property type="entry name" value="FARNESYL-PYROPHOSPHATE SYNTHETASE"/>
    <property type="match status" value="1"/>
</dbReference>
<dbReference type="InterPro" id="IPR039702">
    <property type="entry name" value="FPS1-like"/>
</dbReference>
<evidence type="ECO:0000256" key="4">
    <source>
        <dbReference type="ARBA" id="ARBA00022723"/>
    </source>
</evidence>
<dbReference type="Gene3D" id="1.10.600.10">
    <property type="entry name" value="Farnesyl Diphosphate Synthase"/>
    <property type="match status" value="1"/>
</dbReference>
<comment type="pathway">
    <text evidence="7">Pheromone biosynthesis.</text>
</comment>
<evidence type="ECO:0000256" key="6">
    <source>
        <dbReference type="ARBA" id="ARBA00023229"/>
    </source>
</evidence>
<organism evidence="10">
    <name type="scientific">Halyomorpha halys</name>
    <name type="common">Brown marmorated stink bug</name>
    <name type="synonym">Pentatoma halys</name>
    <dbReference type="NCBI Taxonomy" id="286706"/>
    <lineage>
        <taxon>Eukaryota</taxon>
        <taxon>Metazoa</taxon>
        <taxon>Ecdysozoa</taxon>
        <taxon>Arthropoda</taxon>
        <taxon>Hexapoda</taxon>
        <taxon>Insecta</taxon>
        <taxon>Pterygota</taxon>
        <taxon>Neoptera</taxon>
        <taxon>Paraneoptera</taxon>
        <taxon>Hemiptera</taxon>
        <taxon>Heteroptera</taxon>
        <taxon>Panheteroptera</taxon>
        <taxon>Pentatomomorpha</taxon>
        <taxon>Pentatomoidea</taxon>
        <taxon>Pentatomidae</taxon>
        <taxon>Pentatominae</taxon>
        <taxon>Halyomorpha</taxon>
    </lineage>
</organism>
<dbReference type="Pfam" id="PF00348">
    <property type="entry name" value="polyprenyl_synt"/>
    <property type="match status" value="1"/>
</dbReference>
<proteinExistence type="evidence at transcript level"/>
<keyword evidence="5" id="KW-0460">Magnesium</keyword>
<evidence type="ECO:0000256" key="7">
    <source>
        <dbReference type="ARBA" id="ARBA00033740"/>
    </source>
</evidence>
<dbReference type="GO" id="GO:0004161">
    <property type="term" value="F:dimethylallyltranstransferase activity"/>
    <property type="evidence" value="ECO:0007669"/>
    <property type="project" value="TreeGrafter"/>
</dbReference>
<comment type="cofactor">
    <cofactor evidence="1">
        <name>Mg(2+)</name>
        <dbReference type="ChEBI" id="CHEBI:18420"/>
    </cofactor>
</comment>
<dbReference type="FunFam" id="1.10.600.10:FF:000021">
    <property type="entry name" value="Farnesyl pyrophosphate synthase"/>
    <property type="match status" value="1"/>
</dbReference>
<comment type="similarity">
    <text evidence="2 9">Belongs to the FPP/GGPP synthase family.</text>
</comment>
<name>A0A411EWK3_HALHY</name>
<keyword evidence="3 9" id="KW-0808">Transferase</keyword>